<keyword evidence="3" id="KW-1185">Reference proteome</keyword>
<dbReference type="Pfam" id="PF16087">
    <property type="entry name" value="DUF4817"/>
    <property type="match status" value="1"/>
</dbReference>
<sequence length="72" mass="8632">MEKYSNKQRLIIVKTYYRCGESFSKTVRQLRQVFDRNYAPNESTVKRLITKFETKVTLMDQKTIFVVVLVNH</sequence>
<reference evidence="3" key="1">
    <citation type="submission" date="2023-01" db="EMBL/GenBank/DDBJ databases">
        <title>Key to firefly adult light organ development and bioluminescence: homeobox transcription factors regulate luciferase expression and transportation to peroxisome.</title>
        <authorList>
            <person name="Fu X."/>
        </authorList>
    </citation>
    <scope>NUCLEOTIDE SEQUENCE [LARGE SCALE GENOMIC DNA]</scope>
</reference>
<feature type="domain" description="DUF4817" evidence="1">
    <location>
        <begin position="7"/>
        <end position="55"/>
    </location>
</feature>
<comment type="caution">
    <text evidence="2">The sequence shown here is derived from an EMBL/GenBank/DDBJ whole genome shotgun (WGS) entry which is preliminary data.</text>
</comment>
<dbReference type="EMBL" id="JARPUR010000005">
    <property type="protein sequence ID" value="KAK4875603.1"/>
    <property type="molecule type" value="Genomic_DNA"/>
</dbReference>
<evidence type="ECO:0000313" key="2">
    <source>
        <dbReference type="EMBL" id="KAK4875603.1"/>
    </source>
</evidence>
<evidence type="ECO:0000313" key="3">
    <source>
        <dbReference type="Proteomes" id="UP001353858"/>
    </source>
</evidence>
<evidence type="ECO:0000259" key="1">
    <source>
        <dbReference type="Pfam" id="PF16087"/>
    </source>
</evidence>
<organism evidence="2 3">
    <name type="scientific">Aquatica leii</name>
    <dbReference type="NCBI Taxonomy" id="1421715"/>
    <lineage>
        <taxon>Eukaryota</taxon>
        <taxon>Metazoa</taxon>
        <taxon>Ecdysozoa</taxon>
        <taxon>Arthropoda</taxon>
        <taxon>Hexapoda</taxon>
        <taxon>Insecta</taxon>
        <taxon>Pterygota</taxon>
        <taxon>Neoptera</taxon>
        <taxon>Endopterygota</taxon>
        <taxon>Coleoptera</taxon>
        <taxon>Polyphaga</taxon>
        <taxon>Elateriformia</taxon>
        <taxon>Elateroidea</taxon>
        <taxon>Lampyridae</taxon>
        <taxon>Luciolinae</taxon>
        <taxon>Aquatica</taxon>
    </lineage>
</organism>
<name>A0AAN7P501_9COLE</name>
<proteinExistence type="predicted"/>
<gene>
    <name evidence="2" type="ORF">RN001_012025</name>
</gene>
<dbReference type="AlphaFoldDB" id="A0AAN7P501"/>
<dbReference type="Proteomes" id="UP001353858">
    <property type="component" value="Unassembled WGS sequence"/>
</dbReference>
<protein>
    <recommendedName>
        <fullName evidence="1">DUF4817 domain-containing protein</fullName>
    </recommendedName>
</protein>
<accession>A0AAN7P501</accession>
<dbReference type="InterPro" id="IPR032135">
    <property type="entry name" value="DUF4817"/>
</dbReference>